<evidence type="ECO:0000313" key="3">
    <source>
        <dbReference type="Proteomes" id="UP000323142"/>
    </source>
</evidence>
<organism evidence="2 3">
    <name type="scientific">Salinarimonas soli</name>
    <dbReference type="NCBI Taxonomy" id="1638099"/>
    <lineage>
        <taxon>Bacteria</taxon>
        <taxon>Pseudomonadati</taxon>
        <taxon>Pseudomonadota</taxon>
        <taxon>Alphaproteobacteria</taxon>
        <taxon>Hyphomicrobiales</taxon>
        <taxon>Salinarimonadaceae</taxon>
        <taxon>Salinarimonas</taxon>
    </lineage>
</organism>
<evidence type="ECO:0000256" key="1">
    <source>
        <dbReference type="SAM" id="MobiDB-lite"/>
    </source>
</evidence>
<gene>
    <name evidence="2" type="ORF">F0L46_22990</name>
</gene>
<feature type="region of interest" description="Disordered" evidence="1">
    <location>
        <begin position="39"/>
        <end position="71"/>
    </location>
</feature>
<dbReference type="AlphaFoldDB" id="A0A5B2V8F7"/>
<dbReference type="Proteomes" id="UP000323142">
    <property type="component" value="Unassembled WGS sequence"/>
</dbReference>
<dbReference type="EMBL" id="VUOA01000044">
    <property type="protein sequence ID" value="KAA2234740.1"/>
    <property type="molecule type" value="Genomic_DNA"/>
</dbReference>
<comment type="caution">
    <text evidence="2">The sequence shown here is derived from an EMBL/GenBank/DDBJ whole genome shotgun (WGS) entry which is preliminary data.</text>
</comment>
<name>A0A5B2V8F7_9HYPH</name>
<accession>A0A5B2V8F7</accession>
<keyword evidence="3" id="KW-1185">Reference proteome</keyword>
<evidence type="ECO:0000313" key="2">
    <source>
        <dbReference type="EMBL" id="KAA2234740.1"/>
    </source>
</evidence>
<sequence length="71" mass="7458">MSIPYARAHTSHPDQMSADERLAEVAGLLALALIRLRSETPTGDPGEGGDGSLDCLAHPSARVLPKRGARP</sequence>
<reference evidence="2 3" key="2">
    <citation type="submission" date="2019-09" db="EMBL/GenBank/DDBJ databases">
        <authorList>
            <person name="Jin C."/>
        </authorList>
    </citation>
    <scope>NUCLEOTIDE SEQUENCE [LARGE SCALE GENOMIC DNA]</scope>
    <source>
        <strain evidence="2 3">BN140002</strain>
    </source>
</reference>
<reference evidence="2 3" key="1">
    <citation type="submission" date="2019-09" db="EMBL/GenBank/DDBJ databases">
        <title>Salinarimonas rosea gen. nov., sp. nov., a new member of the a-2 subgroup of the Proteobacteria.</title>
        <authorList>
            <person name="Liu J."/>
        </authorList>
    </citation>
    <scope>NUCLEOTIDE SEQUENCE [LARGE SCALE GENOMIC DNA]</scope>
    <source>
        <strain evidence="2 3">BN140002</strain>
    </source>
</reference>
<proteinExistence type="predicted"/>
<protein>
    <submittedName>
        <fullName evidence="2">Uncharacterized protein</fullName>
    </submittedName>
</protein>